<reference evidence="2 3" key="1">
    <citation type="submission" date="2017-02" db="EMBL/GenBank/DDBJ databases">
        <title>The new phylogeny of genus Mycobacterium.</title>
        <authorList>
            <person name="Tortoli E."/>
            <person name="Trovato A."/>
            <person name="Cirillo D.M."/>
        </authorList>
    </citation>
    <scope>NUCLEOTIDE SEQUENCE [LARGE SCALE GENOMIC DNA]</scope>
    <source>
        <strain evidence="2 3">DSM 43992</strain>
    </source>
</reference>
<proteinExistence type="predicted"/>
<sequence>MGFTGDHARFRVAGIAVHLLGKPAHTYLLGSGACPNARDLIFRPPGNTWEQARKHSRAAVRSRIGDESTTSCPTAR</sequence>
<evidence type="ECO:0000256" key="1">
    <source>
        <dbReference type="SAM" id="MobiDB-lite"/>
    </source>
</evidence>
<organism evidence="2 3">
    <name type="scientific">Mycobacterium scrofulaceum</name>
    <dbReference type="NCBI Taxonomy" id="1783"/>
    <lineage>
        <taxon>Bacteria</taxon>
        <taxon>Bacillati</taxon>
        <taxon>Actinomycetota</taxon>
        <taxon>Actinomycetes</taxon>
        <taxon>Mycobacteriales</taxon>
        <taxon>Mycobacteriaceae</taxon>
        <taxon>Mycobacterium</taxon>
    </lineage>
</organism>
<dbReference type="EMBL" id="MVIJ01000010">
    <property type="protein sequence ID" value="ORB74601.1"/>
    <property type="molecule type" value="Genomic_DNA"/>
</dbReference>
<dbReference type="AlphaFoldDB" id="A0A1X0KJ28"/>
<gene>
    <name evidence="2" type="ORF">BST44_09050</name>
</gene>
<comment type="caution">
    <text evidence="2">The sequence shown here is derived from an EMBL/GenBank/DDBJ whole genome shotgun (WGS) entry which is preliminary data.</text>
</comment>
<evidence type="ECO:0000313" key="2">
    <source>
        <dbReference type="EMBL" id="ORB74601.1"/>
    </source>
</evidence>
<name>A0A1X0KJ28_MYCSC</name>
<keyword evidence="3" id="KW-1185">Reference proteome</keyword>
<accession>A0A1X0KJ28</accession>
<feature type="region of interest" description="Disordered" evidence="1">
    <location>
        <begin position="52"/>
        <end position="76"/>
    </location>
</feature>
<protein>
    <submittedName>
        <fullName evidence="2">Acyl-CoA synthetase</fullName>
    </submittedName>
</protein>
<evidence type="ECO:0000313" key="3">
    <source>
        <dbReference type="Proteomes" id="UP000192601"/>
    </source>
</evidence>
<dbReference type="Proteomes" id="UP000192601">
    <property type="component" value="Unassembled WGS sequence"/>
</dbReference>
<feature type="compositionally biased region" description="Polar residues" evidence="1">
    <location>
        <begin position="67"/>
        <end position="76"/>
    </location>
</feature>